<evidence type="ECO:0000313" key="3">
    <source>
        <dbReference type="Proteomes" id="UP000594454"/>
    </source>
</evidence>
<gene>
    <name evidence="2" type="ORF">HERILL_LOCUS8404</name>
</gene>
<feature type="transmembrane region" description="Helical" evidence="1">
    <location>
        <begin position="190"/>
        <end position="214"/>
    </location>
</feature>
<evidence type="ECO:0000313" key="2">
    <source>
        <dbReference type="EMBL" id="CAD7085572.1"/>
    </source>
</evidence>
<organism evidence="2 3">
    <name type="scientific">Hermetia illucens</name>
    <name type="common">Black soldier fly</name>
    <dbReference type="NCBI Taxonomy" id="343691"/>
    <lineage>
        <taxon>Eukaryota</taxon>
        <taxon>Metazoa</taxon>
        <taxon>Ecdysozoa</taxon>
        <taxon>Arthropoda</taxon>
        <taxon>Hexapoda</taxon>
        <taxon>Insecta</taxon>
        <taxon>Pterygota</taxon>
        <taxon>Neoptera</taxon>
        <taxon>Endopterygota</taxon>
        <taxon>Diptera</taxon>
        <taxon>Brachycera</taxon>
        <taxon>Stratiomyomorpha</taxon>
        <taxon>Stratiomyidae</taxon>
        <taxon>Hermetiinae</taxon>
        <taxon>Hermetia</taxon>
    </lineage>
</organism>
<keyword evidence="3" id="KW-1185">Reference proteome</keyword>
<keyword evidence="1" id="KW-0472">Membrane</keyword>
<dbReference type="OrthoDB" id="419711at2759"/>
<evidence type="ECO:0000256" key="1">
    <source>
        <dbReference type="SAM" id="Phobius"/>
    </source>
</evidence>
<proteinExistence type="predicted"/>
<dbReference type="InterPro" id="IPR049352">
    <property type="entry name" value="Rost"/>
</dbReference>
<dbReference type="InParanoid" id="A0A7R8URA3"/>
<dbReference type="Proteomes" id="UP000594454">
    <property type="component" value="Chromosome 3"/>
</dbReference>
<sequence>MRSVPNSSNRTVSPPSAVLSIVSGRRFCAIFSTLSIVVVEISFYNTFIDFTDGERSIRRQPSSEKVRLRAETENVCQSEQISDTLKARSPSLCVYVHERRYSKLYHYRNSYTLKMTKVKSIVRPVVKEFQMNNCGFDHHSADDFVKSQWQTRTKSFIFLLYRCFIAAFYLAVVIYSMIDGFSNGLYFIYLTNWGIMLCMVTTMLGAILVCTWYLHPEFADRVKDSNEMPIPFKIYWGMHVITLILSMGITIIYWSVLYNDLVQVTAVNILTHAFNSVLMFVDLWIVAYPVRLLHMFLPVCFGLVYAIFSVIYYAAGGVDPAGKHYIYPILDWDYPGKAILTVIGGVHTSSI</sequence>
<dbReference type="PANTHER" id="PTHR12242:SF46">
    <property type="entry name" value="IP08657P-RELATED"/>
    <property type="match status" value="1"/>
</dbReference>
<keyword evidence="1" id="KW-0812">Transmembrane</keyword>
<feature type="transmembrane region" description="Helical" evidence="1">
    <location>
        <begin position="156"/>
        <end position="178"/>
    </location>
</feature>
<dbReference type="AlphaFoldDB" id="A0A7R8URA3"/>
<name>A0A7R8URA3_HERIL</name>
<dbReference type="FunCoup" id="A0A7R8URA3">
    <property type="interactions" value="1"/>
</dbReference>
<keyword evidence="1" id="KW-1133">Transmembrane helix</keyword>
<evidence type="ECO:0008006" key="4">
    <source>
        <dbReference type="Google" id="ProtNLM"/>
    </source>
</evidence>
<accession>A0A7R8URA3</accession>
<feature type="transmembrane region" description="Helical" evidence="1">
    <location>
        <begin position="295"/>
        <end position="315"/>
    </location>
</feature>
<dbReference type="EMBL" id="LR899011">
    <property type="protein sequence ID" value="CAD7085572.1"/>
    <property type="molecule type" value="Genomic_DNA"/>
</dbReference>
<feature type="transmembrane region" description="Helical" evidence="1">
    <location>
        <begin position="269"/>
        <end position="288"/>
    </location>
</feature>
<dbReference type="Pfam" id="PF21534">
    <property type="entry name" value="Rost"/>
    <property type="match status" value="1"/>
</dbReference>
<protein>
    <recommendedName>
        <fullName evidence="4">Protein rolling stone</fullName>
    </recommendedName>
</protein>
<reference evidence="2 3" key="1">
    <citation type="submission" date="2020-11" db="EMBL/GenBank/DDBJ databases">
        <authorList>
            <person name="Wallbank WR R."/>
            <person name="Pardo Diaz C."/>
            <person name="Kozak K."/>
            <person name="Martin S."/>
            <person name="Jiggins C."/>
            <person name="Moest M."/>
            <person name="Warren A I."/>
            <person name="Generalovic N T."/>
            <person name="Byers J.R.P. K."/>
            <person name="Montejo-Kovacevich G."/>
            <person name="Yen C E."/>
        </authorList>
    </citation>
    <scope>NUCLEOTIDE SEQUENCE [LARGE SCALE GENOMIC DNA]</scope>
</reference>
<feature type="transmembrane region" description="Helical" evidence="1">
    <location>
        <begin position="234"/>
        <end position="257"/>
    </location>
</feature>
<dbReference type="PANTHER" id="PTHR12242">
    <property type="entry name" value="OS02G0130600 PROTEIN-RELATED"/>
    <property type="match status" value="1"/>
</dbReference>
<dbReference type="GO" id="GO:0016020">
    <property type="term" value="C:membrane"/>
    <property type="evidence" value="ECO:0007669"/>
    <property type="project" value="TreeGrafter"/>
</dbReference>